<protein>
    <submittedName>
        <fullName evidence="2">Phosphatase</fullName>
    </submittedName>
</protein>
<dbReference type="InterPro" id="IPR004843">
    <property type="entry name" value="Calcineurin-like_PHP"/>
</dbReference>
<dbReference type="PANTHER" id="PTHR16509:SF8">
    <property type="entry name" value="MANGANESE-DEPENDENT ADP-RIBOSE_CDP-ALCOHOL DIPHOSPHATASE"/>
    <property type="match status" value="1"/>
</dbReference>
<dbReference type="GO" id="GO:0047631">
    <property type="term" value="F:ADP-ribose diphosphatase activity"/>
    <property type="evidence" value="ECO:0007669"/>
    <property type="project" value="TreeGrafter"/>
</dbReference>
<evidence type="ECO:0000259" key="1">
    <source>
        <dbReference type="Pfam" id="PF00149"/>
    </source>
</evidence>
<evidence type="ECO:0000313" key="3">
    <source>
        <dbReference type="Proteomes" id="UP000634668"/>
    </source>
</evidence>
<dbReference type="AlphaFoldDB" id="A0A918MLW1"/>
<dbReference type="GO" id="GO:0030145">
    <property type="term" value="F:manganese ion binding"/>
    <property type="evidence" value="ECO:0007669"/>
    <property type="project" value="TreeGrafter"/>
</dbReference>
<dbReference type="Gene3D" id="3.60.21.10">
    <property type="match status" value="1"/>
</dbReference>
<reference evidence="2" key="1">
    <citation type="journal article" date="2014" name="Int. J. Syst. Evol. Microbiol.">
        <title>Complete genome sequence of Corynebacterium casei LMG S-19264T (=DSM 44701T), isolated from a smear-ripened cheese.</title>
        <authorList>
            <consortium name="US DOE Joint Genome Institute (JGI-PGF)"/>
            <person name="Walter F."/>
            <person name="Albersmeier A."/>
            <person name="Kalinowski J."/>
            <person name="Ruckert C."/>
        </authorList>
    </citation>
    <scope>NUCLEOTIDE SEQUENCE</scope>
    <source>
        <strain evidence="2">KCTC 12113</strain>
    </source>
</reference>
<organism evidence="2 3">
    <name type="scientific">Arenibacter certesii</name>
    <dbReference type="NCBI Taxonomy" id="228955"/>
    <lineage>
        <taxon>Bacteria</taxon>
        <taxon>Pseudomonadati</taxon>
        <taxon>Bacteroidota</taxon>
        <taxon>Flavobacteriia</taxon>
        <taxon>Flavobacteriales</taxon>
        <taxon>Flavobacteriaceae</taxon>
        <taxon>Arenibacter</taxon>
    </lineage>
</organism>
<dbReference type="EMBL" id="BMWP01000012">
    <property type="protein sequence ID" value="GGW35646.1"/>
    <property type="molecule type" value="Genomic_DNA"/>
</dbReference>
<gene>
    <name evidence="2" type="ORF">GCM10007383_20820</name>
</gene>
<dbReference type="PANTHER" id="PTHR16509">
    <property type="match status" value="1"/>
</dbReference>
<dbReference type="InterPro" id="IPR029052">
    <property type="entry name" value="Metallo-depent_PP-like"/>
</dbReference>
<keyword evidence="3" id="KW-1185">Reference proteome</keyword>
<dbReference type="Proteomes" id="UP000634668">
    <property type="component" value="Unassembled WGS sequence"/>
</dbReference>
<evidence type="ECO:0000313" key="2">
    <source>
        <dbReference type="EMBL" id="GGW35646.1"/>
    </source>
</evidence>
<dbReference type="Pfam" id="PF00149">
    <property type="entry name" value="Metallophos"/>
    <property type="match status" value="1"/>
</dbReference>
<sequence length="307" mass="35279">MIGRKFLGILLFSQLTVHVCHSQQNTSTMSNTNKAQFSIGVIADCQYCNEQGTGIRKYAKSEQKLEECVTHFNTMDLAYTIHLGDFIDKDWESFDVVTPIYNSLNMPKYHVLGNHDYSVEDDEKADVYKKMDMPSPYYDFKVEDWRFIVLDGNDISLHAYPEDSEAYLNAANYYVENHADSPFWNGAIGPTQMQWLRDVLDKSLINKEKVVLYCHFPVYPENIHNLWNADEVIETLESYPNVKAYINGHNHEGNYGVKNGIHYVTMKGMVDTEENSYGVVKVSSELLEIIGYGRETSRMIKLQDSGQ</sequence>
<proteinExistence type="predicted"/>
<feature type="domain" description="Calcineurin-like phosphoesterase" evidence="1">
    <location>
        <begin position="38"/>
        <end position="252"/>
    </location>
</feature>
<comment type="caution">
    <text evidence="2">The sequence shown here is derived from an EMBL/GenBank/DDBJ whole genome shotgun (WGS) entry which is preliminary data.</text>
</comment>
<accession>A0A918MLW1</accession>
<name>A0A918MLW1_9FLAO</name>
<reference evidence="2" key="2">
    <citation type="submission" date="2020-09" db="EMBL/GenBank/DDBJ databases">
        <authorList>
            <person name="Sun Q."/>
            <person name="Kim S."/>
        </authorList>
    </citation>
    <scope>NUCLEOTIDE SEQUENCE</scope>
    <source>
        <strain evidence="2">KCTC 12113</strain>
    </source>
</reference>
<dbReference type="SUPFAM" id="SSF56300">
    <property type="entry name" value="Metallo-dependent phosphatases"/>
    <property type="match status" value="1"/>
</dbReference>
<dbReference type="GO" id="GO:0008663">
    <property type="term" value="F:2',3'-cyclic-nucleotide 2'-phosphodiesterase activity"/>
    <property type="evidence" value="ECO:0007669"/>
    <property type="project" value="TreeGrafter"/>
</dbReference>
<dbReference type="GO" id="GO:0047734">
    <property type="term" value="F:CDP-glycerol diphosphatase activity"/>
    <property type="evidence" value="ECO:0007669"/>
    <property type="project" value="TreeGrafter"/>
</dbReference>